<dbReference type="InterPro" id="IPR035906">
    <property type="entry name" value="MetI-like_sf"/>
</dbReference>
<comment type="caution">
    <text evidence="9">The sequence shown here is derived from an EMBL/GenBank/DDBJ whole genome shotgun (WGS) entry which is preliminary data.</text>
</comment>
<feature type="transmembrane region" description="Helical" evidence="7">
    <location>
        <begin position="275"/>
        <end position="292"/>
    </location>
</feature>
<gene>
    <name evidence="9" type="ORF">GC098_08025</name>
</gene>
<keyword evidence="10" id="KW-1185">Reference proteome</keyword>
<proteinExistence type="inferred from homology"/>
<dbReference type="CDD" id="cd06261">
    <property type="entry name" value="TM_PBP2"/>
    <property type="match status" value="1"/>
</dbReference>
<keyword evidence="5 7" id="KW-1133">Transmembrane helix</keyword>
<dbReference type="InterPro" id="IPR000515">
    <property type="entry name" value="MetI-like"/>
</dbReference>
<evidence type="ECO:0000256" key="5">
    <source>
        <dbReference type="ARBA" id="ARBA00022989"/>
    </source>
</evidence>
<feature type="transmembrane region" description="Helical" evidence="7">
    <location>
        <begin position="212"/>
        <end position="230"/>
    </location>
</feature>
<evidence type="ECO:0000259" key="8">
    <source>
        <dbReference type="PROSITE" id="PS50928"/>
    </source>
</evidence>
<dbReference type="EMBL" id="WHOA01000065">
    <property type="protein sequence ID" value="NOU71368.1"/>
    <property type="molecule type" value="Genomic_DNA"/>
</dbReference>
<evidence type="ECO:0000256" key="1">
    <source>
        <dbReference type="ARBA" id="ARBA00004651"/>
    </source>
</evidence>
<dbReference type="PROSITE" id="PS50928">
    <property type="entry name" value="ABC_TM1"/>
    <property type="match status" value="1"/>
</dbReference>
<comment type="similarity">
    <text evidence="7">Belongs to the binding-protein-dependent transport system permease family.</text>
</comment>
<evidence type="ECO:0000256" key="7">
    <source>
        <dbReference type="RuleBase" id="RU363032"/>
    </source>
</evidence>
<feature type="transmembrane region" description="Helical" evidence="7">
    <location>
        <begin position="12"/>
        <end position="36"/>
    </location>
</feature>
<evidence type="ECO:0000256" key="6">
    <source>
        <dbReference type="ARBA" id="ARBA00023136"/>
    </source>
</evidence>
<comment type="subcellular location">
    <subcellularLocation>
        <location evidence="1 7">Cell membrane</location>
        <topology evidence="1 7">Multi-pass membrane protein</topology>
    </subcellularLocation>
</comment>
<dbReference type="PANTHER" id="PTHR43227">
    <property type="entry name" value="BLL4140 PROTEIN"/>
    <property type="match status" value="1"/>
</dbReference>
<dbReference type="InterPro" id="IPR050809">
    <property type="entry name" value="UgpAE/MalFG_permease"/>
</dbReference>
<evidence type="ECO:0000256" key="4">
    <source>
        <dbReference type="ARBA" id="ARBA00022692"/>
    </source>
</evidence>
<organism evidence="9 10">
    <name type="scientific">Paenibacillus phytorum</name>
    <dbReference type="NCBI Taxonomy" id="2654977"/>
    <lineage>
        <taxon>Bacteria</taxon>
        <taxon>Bacillati</taxon>
        <taxon>Bacillota</taxon>
        <taxon>Bacilli</taxon>
        <taxon>Bacillales</taxon>
        <taxon>Paenibacillaceae</taxon>
        <taxon>Paenibacillus</taxon>
    </lineage>
</organism>
<feature type="domain" description="ABC transmembrane type-1" evidence="8">
    <location>
        <begin position="72"/>
        <end position="288"/>
    </location>
</feature>
<dbReference type="Gene3D" id="1.10.3720.10">
    <property type="entry name" value="MetI-like"/>
    <property type="match status" value="1"/>
</dbReference>
<keyword evidence="2 7" id="KW-0813">Transport</keyword>
<keyword evidence="4 7" id="KW-0812">Transmembrane</keyword>
<dbReference type="RefSeq" id="WP_171642716.1">
    <property type="nucleotide sequence ID" value="NZ_WHOA01000065.1"/>
</dbReference>
<dbReference type="SUPFAM" id="SSF161098">
    <property type="entry name" value="MetI-like"/>
    <property type="match status" value="1"/>
</dbReference>
<feature type="transmembrane region" description="Helical" evidence="7">
    <location>
        <begin position="76"/>
        <end position="98"/>
    </location>
</feature>
<keyword evidence="3" id="KW-1003">Cell membrane</keyword>
<keyword evidence="6 7" id="KW-0472">Membrane</keyword>
<dbReference type="Proteomes" id="UP000616779">
    <property type="component" value="Unassembled WGS sequence"/>
</dbReference>
<evidence type="ECO:0000256" key="3">
    <source>
        <dbReference type="ARBA" id="ARBA00022475"/>
    </source>
</evidence>
<dbReference type="Pfam" id="PF00528">
    <property type="entry name" value="BPD_transp_1"/>
    <property type="match status" value="1"/>
</dbReference>
<name>A0ABX1XS57_9BACL</name>
<evidence type="ECO:0000256" key="2">
    <source>
        <dbReference type="ARBA" id="ARBA00022448"/>
    </source>
</evidence>
<evidence type="ECO:0000313" key="9">
    <source>
        <dbReference type="EMBL" id="NOU71368.1"/>
    </source>
</evidence>
<accession>A0ABX1XS57</accession>
<sequence length="302" mass="35289">MKALRTFRKNYELFLLTVPGMLFLFVFCYIPLYGLVLPFKDYRYDLGFWKSPWVGFKNFHFLFSSEDALRITRNTVLLNALFIVVLLVLSIMFALMLYEMSRKFVKLYQTIMFFPFFLSWVVVSYVFLAFLDMEHGFINMLLQKMHISPVLWYNEPSYWPSLLVSANTWKNIGYFTIIYYTGLLGIDSELFDAADIDGASKLQKIKNISIPMLKPMITMLLLLQIGKIFYGNFDLFYNLTRDSSLLYSTTDVIDTYVYRSLKGVGDFGMSSAASAYQSFVGFILVIVSNWIIKKYDRENALF</sequence>
<reference evidence="9 10" key="1">
    <citation type="submission" date="2019-10" db="EMBL/GenBank/DDBJ databases">
        <title>Description of Paenibacillus terrestris sp. nov.</title>
        <authorList>
            <person name="Carlier A."/>
            <person name="Qi S."/>
        </authorList>
    </citation>
    <scope>NUCLEOTIDE SEQUENCE [LARGE SCALE GENOMIC DNA]</scope>
    <source>
        <strain evidence="9 10">LMG 31458</strain>
    </source>
</reference>
<dbReference type="PANTHER" id="PTHR43227:SF11">
    <property type="entry name" value="BLL4140 PROTEIN"/>
    <property type="match status" value="1"/>
</dbReference>
<protein>
    <submittedName>
        <fullName evidence="9">ABC transporter permease subunit</fullName>
    </submittedName>
</protein>
<evidence type="ECO:0000313" key="10">
    <source>
        <dbReference type="Proteomes" id="UP000616779"/>
    </source>
</evidence>
<feature type="transmembrane region" description="Helical" evidence="7">
    <location>
        <begin position="110"/>
        <end position="131"/>
    </location>
</feature>